<evidence type="ECO:0000313" key="1">
    <source>
        <dbReference type="EMBL" id="GBM54982.1"/>
    </source>
</evidence>
<evidence type="ECO:0000313" key="2">
    <source>
        <dbReference type="Proteomes" id="UP000499080"/>
    </source>
</evidence>
<reference evidence="1 2" key="1">
    <citation type="journal article" date="2019" name="Sci. Rep.">
        <title>Orb-weaving spider Araneus ventricosus genome elucidates the spidroin gene catalogue.</title>
        <authorList>
            <person name="Kono N."/>
            <person name="Nakamura H."/>
            <person name="Ohtoshi R."/>
            <person name="Moran D.A.P."/>
            <person name="Shinohara A."/>
            <person name="Yoshida Y."/>
            <person name="Fujiwara M."/>
            <person name="Mori M."/>
            <person name="Tomita M."/>
            <person name="Arakawa K."/>
        </authorList>
    </citation>
    <scope>NUCLEOTIDE SEQUENCE [LARGE SCALE GENOMIC DNA]</scope>
</reference>
<dbReference type="AlphaFoldDB" id="A0A4Y2GM92"/>
<protein>
    <submittedName>
        <fullName evidence="1">Uncharacterized protein</fullName>
    </submittedName>
</protein>
<comment type="caution">
    <text evidence="1">The sequence shown here is derived from an EMBL/GenBank/DDBJ whole genome shotgun (WGS) entry which is preliminary data.</text>
</comment>
<gene>
    <name evidence="1" type="ORF">AVEN_82530_1</name>
</gene>
<dbReference type="OrthoDB" id="7966981at2759"/>
<keyword evidence="2" id="KW-1185">Reference proteome</keyword>
<sequence>MTSLPPWAGARCDRNSVKISGCDQLILQQNQRPEMVLPTGHGALPSLITHRILKKIVINTNRILKTINTRSSQPNKDERQIDNYTPCTLKQNIRDLQISRRYRYTTSNNARFTTERFYNRQNTSLPQFSTKEFSSFSLPRVVGIHRVSNDPHCNVYRLDESRWKKKHGEHTPRQSIPMIGEMLALAVIDDNDREQLLFSVGYRYHEGKHQNIADLAVLPNLILYCTPYADDLRECNCRCDEDVDDDILHYIFRCPLLDSQRSLIRPGQSVLQILQDKHRTKEVNSLLFFLFLRVGWCGFNGTRANLAILRQTFPVSCFFINRISLNRIQKTFPNAHEH</sequence>
<organism evidence="1 2">
    <name type="scientific">Araneus ventricosus</name>
    <name type="common">Orbweaver spider</name>
    <name type="synonym">Epeira ventricosa</name>
    <dbReference type="NCBI Taxonomy" id="182803"/>
    <lineage>
        <taxon>Eukaryota</taxon>
        <taxon>Metazoa</taxon>
        <taxon>Ecdysozoa</taxon>
        <taxon>Arthropoda</taxon>
        <taxon>Chelicerata</taxon>
        <taxon>Arachnida</taxon>
        <taxon>Araneae</taxon>
        <taxon>Araneomorphae</taxon>
        <taxon>Entelegynae</taxon>
        <taxon>Araneoidea</taxon>
        <taxon>Araneidae</taxon>
        <taxon>Araneus</taxon>
    </lineage>
</organism>
<name>A0A4Y2GM92_ARAVE</name>
<proteinExistence type="predicted"/>
<accession>A0A4Y2GM92</accession>
<dbReference type="EMBL" id="BGPR01001480">
    <property type="protein sequence ID" value="GBM54982.1"/>
    <property type="molecule type" value="Genomic_DNA"/>
</dbReference>
<dbReference type="Proteomes" id="UP000499080">
    <property type="component" value="Unassembled WGS sequence"/>
</dbReference>